<dbReference type="Pfam" id="PF16094">
    <property type="entry name" value="PAC1"/>
    <property type="match status" value="1"/>
</dbReference>
<dbReference type="GO" id="GO:0070628">
    <property type="term" value="F:proteasome binding"/>
    <property type="evidence" value="ECO:0007669"/>
    <property type="project" value="TreeGrafter"/>
</dbReference>
<evidence type="ECO:0000256" key="1">
    <source>
        <dbReference type="ARBA" id="ARBA00005261"/>
    </source>
</evidence>
<comment type="caution">
    <text evidence="5">The sequence shown here is derived from an EMBL/GenBank/DDBJ whole genome shotgun (WGS) entry which is preliminary data.</text>
</comment>
<name>A0A815GK12_ADIRI</name>
<evidence type="ECO:0000313" key="5">
    <source>
        <dbReference type="EMBL" id="CAF1339943.1"/>
    </source>
</evidence>
<proteinExistence type="inferred from homology"/>
<dbReference type="Proteomes" id="UP000663828">
    <property type="component" value="Unassembled WGS sequence"/>
</dbReference>
<feature type="compositionally biased region" description="Basic and acidic residues" evidence="4">
    <location>
        <begin position="24"/>
        <end position="33"/>
    </location>
</feature>
<feature type="compositionally biased region" description="Acidic residues" evidence="4">
    <location>
        <begin position="11"/>
        <end position="23"/>
    </location>
</feature>
<dbReference type="GO" id="GO:0005783">
    <property type="term" value="C:endoplasmic reticulum"/>
    <property type="evidence" value="ECO:0007669"/>
    <property type="project" value="InterPro"/>
</dbReference>
<feature type="region of interest" description="Disordered" evidence="4">
    <location>
        <begin position="1"/>
        <end position="33"/>
    </location>
</feature>
<evidence type="ECO:0000256" key="4">
    <source>
        <dbReference type="SAM" id="MobiDB-lite"/>
    </source>
</evidence>
<evidence type="ECO:0000256" key="3">
    <source>
        <dbReference type="ARBA" id="ARBA00023186"/>
    </source>
</evidence>
<dbReference type="InterPro" id="IPR016565">
    <property type="entry name" value="Proteasome_assmbl_chp_1"/>
</dbReference>
<accession>A0A815GK12</accession>
<protein>
    <recommendedName>
        <fullName evidence="2">Proteasome assembly chaperone 1</fullName>
    </recommendedName>
</protein>
<dbReference type="InterPro" id="IPR038389">
    <property type="entry name" value="PSMG2_sf"/>
</dbReference>
<dbReference type="AlphaFoldDB" id="A0A815GK12"/>
<keyword evidence="6" id="KW-1185">Reference proteome</keyword>
<keyword evidence="3" id="KW-0143">Chaperone</keyword>
<dbReference type="PANTHER" id="PTHR15069:SF1">
    <property type="entry name" value="PROTEASOME ASSEMBLY CHAPERONE 1"/>
    <property type="match status" value="1"/>
</dbReference>
<comment type="similarity">
    <text evidence="1">Belongs to the PSMG1 family.</text>
</comment>
<evidence type="ECO:0000313" key="6">
    <source>
        <dbReference type="Proteomes" id="UP000663828"/>
    </source>
</evidence>
<dbReference type="Gene3D" id="3.40.50.10900">
    <property type="entry name" value="PAC-like subunit"/>
    <property type="match status" value="1"/>
</dbReference>
<organism evidence="5 6">
    <name type="scientific">Adineta ricciae</name>
    <name type="common">Rotifer</name>
    <dbReference type="NCBI Taxonomy" id="249248"/>
    <lineage>
        <taxon>Eukaryota</taxon>
        <taxon>Metazoa</taxon>
        <taxon>Spiralia</taxon>
        <taxon>Gnathifera</taxon>
        <taxon>Rotifera</taxon>
        <taxon>Eurotatoria</taxon>
        <taxon>Bdelloidea</taxon>
        <taxon>Adinetida</taxon>
        <taxon>Adinetidae</taxon>
        <taxon>Adineta</taxon>
    </lineage>
</organism>
<sequence>MSTLYGYGDVTSEEVETIDSDEEDQKRSSRDSDKLPFSITWRDDLKNDEMKIPCSSLLITLGATASAFAFTHILCNYDMELIGYGTDDNSNETKTFDQIKMQQYSTQSVDRVYRLASSSLVLVQLNSPIKSDRLWPFSEQILNKFNLSNLSPTNPVYIIQSRLSMDYVTVTGELENKSSLFIRYIKSSIIPTDDKITQTIKPIEPPNAIRGLSAALFTKLHQANIPVLVLVVYQRHSSVNADALKLLQRILDRTCTSLKPYIQMTDKTNKQLIRLAATQTSNMYS</sequence>
<dbReference type="EMBL" id="CAJNOR010002778">
    <property type="protein sequence ID" value="CAF1339943.1"/>
    <property type="molecule type" value="Genomic_DNA"/>
</dbReference>
<dbReference type="PANTHER" id="PTHR15069">
    <property type="entry name" value="PROTEASOME ASSEMBLY CHAPERONE 1"/>
    <property type="match status" value="1"/>
</dbReference>
<reference evidence="5" key="1">
    <citation type="submission" date="2021-02" db="EMBL/GenBank/DDBJ databases">
        <authorList>
            <person name="Nowell W R."/>
        </authorList>
    </citation>
    <scope>NUCLEOTIDE SEQUENCE</scope>
</reference>
<evidence type="ECO:0000256" key="2">
    <source>
        <dbReference type="ARBA" id="ARBA00019180"/>
    </source>
</evidence>
<gene>
    <name evidence="5" type="ORF">XAT740_LOCUS30898</name>
</gene>
<dbReference type="GO" id="GO:0080129">
    <property type="term" value="P:proteasome core complex assembly"/>
    <property type="evidence" value="ECO:0007669"/>
    <property type="project" value="TreeGrafter"/>
</dbReference>